<dbReference type="FunFam" id="3.40.640.10:FF:000066">
    <property type="entry name" value="Aspartate aminotransferase"/>
    <property type="match status" value="1"/>
</dbReference>
<evidence type="ECO:0000256" key="3">
    <source>
        <dbReference type="ARBA" id="ARBA00011738"/>
    </source>
</evidence>
<dbReference type="RefSeq" id="WP_120177041.1">
    <property type="nucleotide sequence ID" value="NZ_AP018786.1"/>
</dbReference>
<evidence type="ECO:0000259" key="7">
    <source>
        <dbReference type="Pfam" id="PF00155"/>
    </source>
</evidence>
<keyword evidence="4 8" id="KW-0032">Aminotransferase</keyword>
<proteinExistence type="inferred from homology"/>
<protein>
    <submittedName>
        <fullName evidence="8">Aspartate aminotransferase</fullName>
    </submittedName>
</protein>
<dbReference type="GO" id="GO:0042802">
    <property type="term" value="F:identical protein binding"/>
    <property type="evidence" value="ECO:0007669"/>
    <property type="project" value="TreeGrafter"/>
</dbReference>
<dbReference type="InterPro" id="IPR000796">
    <property type="entry name" value="Asp_trans"/>
</dbReference>
<dbReference type="AlphaFoldDB" id="A0A2Z6IBZ8"/>
<dbReference type="InterPro" id="IPR004839">
    <property type="entry name" value="Aminotransferase_I/II_large"/>
</dbReference>
<dbReference type="InterPro" id="IPR015424">
    <property type="entry name" value="PyrdxlP-dep_Trfase"/>
</dbReference>
<evidence type="ECO:0000313" key="9">
    <source>
        <dbReference type="Proteomes" id="UP000271003"/>
    </source>
</evidence>
<keyword evidence="9" id="KW-1185">Reference proteome</keyword>
<evidence type="ECO:0000256" key="1">
    <source>
        <dbReference type="ARBA" id="ARBA00001933"/>
    </source>
</evidence>
<dbReference type="EMBL" id="AP018786">
    <property type="protein sequence ID" value="BBF23430.1"/>
    <property type="molecule type" value="Genomic_DNA"/>
</dbReference>
<dbReference type="OrthoDB" id="9766445at2"/>
<evidence type="ECO:0000256" key="6">
    <source>
        <dbReference type="ARBA" id="ARBA00022898"/>
    </source>
</evidence>
<evidence type="ECO:0000256" key="5">
    <source>
        <dbReference type="ARBA" id="ARBA00022679"/>
    </source>
</evidence>
<dbReference type="GO" id="GO:0004838">
    <property type="term" value="F:L-tyrosine-2-oxoglutarate transaminase activity"/>
    <property type="evidence" value="ECO:0007669"/>
    <property type="project" value="TreeGrafter"/>
</dbReference>
<dbReference type="KEGG" id="sutt:SUTMEG_13210"/>
<dbReference type="Pfam" id="PF00155">
    <property type="entry name" value="Aminotran_1_2"/>
    <property type="match status" value="1"/>
</dbReference>
<name>A0A2Z6IBZ8_9BURK</name>
<sequence>MVTNLFSNLEPKPDDPILGISSAYRADPRPEKVNLSVGMYLDDSGEVPLFRSVAEAEKRLLARKRPHAYGPMEGNPDFNAAVKTLVFGDSTDHARIATVQTLGGTGGLQLGSAFAHEYLGLTRAVVSNPTWGNHIAILDEARLGVAKYRYYDAEKESLDYAGLIEDLKALPEKTLVVLHACCHNPTGIDLTIEQWKGILEVVEQGNLVPFLDMAYQGFGEGLDEDPAALRLFARSGINFLAATSSSKNFGLYGERAGALHVVASNAEEAETIRSILKALVRSEYSNPPAYGGAIVAEVLNDSELFALWKSEVESARERILAMRVAFAEAGKAHGADLSFVLRQKGMFSYSGLTKAEMVRLREEFAVYGVENGRICVAGLTTKNVDYAAKAFAKVLADR</sequence>
<feature type="domain" description="Aminotransferase class I/classII large" evidence="7">
    <location>
        <begin position="31"/>
        <end position="391"/>
    </location>
</feature>
<dbReference type="NCBIfam" id="NF006719">
    <property type="entry name" value="PRK09257.1"/>
    <property type="match status" value="1"/>
</dbReference>
<comment type="subunit">
    <text evidence="3">Homodimer.</text>
</comment>
<dbReference type="PANTHER" id="PTHR11879">
    <property type="entry name" value="ASPARTATE AMINOTRANSFERASE"/>
    <property type="match status" value="1"/>
</dbReference>
<keyword evidence="6" id="KW-0663">Pyridoxal phosphate</keyword>
<dbReference type="Gene3D" id="3.90.1150.10">
    <property type="entry name" value="Aspartate Aminotransferase, domain 1"/>
    <property type="match status" value="1"/>
</dbReference>
<evidence type="ECO:0000256" key="2">
    <source>
        <dbReference type="ARBA" id="ARBA00007441"/>
    </source>
</evidence>
<dbReference type="Proteomes" id="UP000271003">
    <property type="component" value="Chromosome"/>
</dbReference>
<comment type="cofactor">
    <cofactor evidence="1">
        <name>pyridoxal 5'-phosphate</name>
        <dbReference type="ChEBI" id="CHEBI:597326"/>
    </cofactor>
</comment>
<dbReference type="InterPro" id="IPR015422">
    <property type="entry name" value="PyrdxlP-dep_Trfase_small"/>
</dbReference>
<dbReference type="GO" id="GO:0030170">
    <property type="term" value="F:pyridoxal phosphate binding"/>
    <property type="evidence" value="ECO:0007669"/>
    <property type="project" value="InterPro"/>
</dbReference>
<dbReference type="CDD" id="cd00609">
    <property type="entry name" value="AAT_like"/>
    <property type="match status" value="1"/>
</dbReference>
<comment type="similarity">
    <text evidence="2">Belongs to the class-I pyridoxal-phosphate-dependent aminotransferase family.</text>
</comment>
<dbReference type="PANTHER" id="PTHR11879:SF37">
    <property type="entry name" value="AROMATIC-AMINO-ACID AMINOTRANSFERASE"/>
    <property type="match status" value="1"/>
</dbReference>
<reference evidence="8 9" key="1">
    <citation type="journal article" date="2018" name="Int. J. Syst. Evol. Microbiol.">
        <title>Mesosutterella multiformis gen. nov., sp. nov., a member of the family Sutterellaceae and Sutterella megalosphaeroides sp. nov., isolated from human faeces.</title>
        <authorList>
            <person name="Sakamoto M."/>
            <person name="Ikeyama N."/>
            <person name="Kunihiro T."/>
            <person name="Iino T."/>
            <person name="Yuki M."/>
            <person name="Ohkuma M."/>
        </authorList>
    </citation>
    <scope>NUCLEOTIDE SEQUENCE [LARGE SCALE GENOMIC DNA]</scope>
    <source>
        <strain evidence="8 9">6FBBBH3</strain>
    </source>
</reference>
<organism evidence="8 9">
    <name type="scientific">Sutterella megalosphaeroides</name>
    <dbReference type="NCBI Taxonomy" id="2494234"/>
    <lineage>
        <taxon>Bacteria</taxon>
        <taxon>Pseudomonadati</taxon>
        <taxon>Pseudomonadota</taxon>
        <taxon>Betaproteobacteria</taxon>
        <taxon>Burkholderiales</taxon>
        <taxon>Sutterellaceae</taxon>
        <taxon>Sutterella</taxon>
    </lineage>
</organism>
<dbReference type="GO" id="GO:0033585">
    <property type="term" value="P:L-phenylalanine biosynthetic process from chorismate via phenylpyruvate"/>
    <property type="evidence" value="ECO:0007669"/>
    <property type="project" value="TreeGrafter"/>
</dbReference>
<gene>
    <name evidence="8" type="primary">aspC</name>
    <name evidence="8" type="ORF">SUTMEG_13210</name>
</gene>
<dbReference type="Gene3D" id="3.40.640.10">
    <property type="entry name" value="Type I PLP-dependent aspartate aminotransferase-like (Major domain)"/>
    <property type="match status" value="1"/>
</dbReference>
<evidence type="ECO:0000313" key="8">
    <source>
        <dbReference type="EMBL" id="BBF23430.1"/>
    </source>
</evidence>
<dbReference type="PRINTS" id="PR00799">
    <property type="entry name" value="TRANSAMINASE"/>
</dbReference>
<keyword evidence="5 8" id="KW-0808">Transferase</keyword>
<dbReference type="InterPro" id="IPR015421">
    <property type="entry name" value="PyrdxlP-dep_Trfase_major"/>
</dbReference>
<dbReference type="SUPFAM" id="SSF53383">
    <property type="entry name" value="PLP-dependent transferases"/>
    <property type="match status" value="1"/>
</dbReference>
<dbReference type="GO" id="GO:0005829">
    <property type="term" value="C:cytosol"/>
    <property type="evidence" value="ECO:0007669"/>
    <property type="project" value="TreeGrafter"/>
</dbReference>
<accession>A0A2Z6IBZ8</accession>
<evidence type="ECO:0000256" key="4">
    <source>
        <dbReference type="ARBA" id="ARBA00022576"/>
    </source>
</evidence>